<dbReference type="SUPFAM" id="SSF75005">
    <property type="entry name" value="Arabinanase/levansucrase/invertase"/>
    <property type="match status" value="1"/>
</dbReference>
<dbReference type="EMBL" id="CP054139">
    <property type="protein sequence ID" value="QKJ33156.1"/>
    <property type="molecule type" value="Genomic_DNA"/>
</dbReference>
<evidence type="ECO:0000256" key="4">
    <source>
        <dbReference type="PIRSR" id="PIRSR606710-1"/>
    </source>
</evidence>
<dbReference type="CDD" id="cd09002">
    <property type="entry name" value="GH43_XYL-like"/>
    <property type="match status" value="1"/>
</dbReference>
<evidence type="ECO:0000259" key="7">
    <source>
        <dbReference type="Pfam" id="PF17851"/>
    </source>
</evidence>
<feature type="site" description="Important for catalytic activity, responsible for pKa modulation of the active site Glu and correct orientation of both the proton donor and substrate" evidence="5">
    <location>
        <position position="130"/>
    </location>
</feature>
<dbReference type="AlphaFoldDB" id="A0A7D4UHE0"/>
<dbReference type="Gene3D" id="2.115.10.20">
    <property type="entry name" value="Glycosyl hydrolase domain, family 43"/>
    <property type="match status" value="1"/>
</dbReference>
<gene>
    <name evidence="8" type="ORF">HQ865_13490</name>
</gene>
<name>A0A7D4UHE0_9SPHI</name>
<comment type="similarity">
    <text evidence="1 6">Belongs to the glycosyl hydrolase 43 family.</text>
</comment>
<evidence type="ECO:0000256" key="2">
    <source>
        <dbReference type="ARBA" id="ARBA00022801"/>
    </source>
</evidence>
<dbReference type="Proteomes" id="UP000505355">
    <property type="component" value="Chromosome"/>
</dbReference>
<dbReference type="PANTHER" id="PTHR42812">
    <property type="entry name" value="BETA-XYLOSIDASE"/>
    <property type="match status" value="1"/>
</dbReference>
<evidence type="ECO:0000313" key="9">
    <source>
        <dbReference type="Proteomes" id="UP000505355"/>
    </source>
</evidence>
<feature type="active site" description="Proton donor" evidence="4">
    <location>
        <position position="186"/>
    </location>
</feature>
<dbReference type="KEGG" id="mmab:HQ865_13490"/>
<sequence length="493" mass="55157">MAGSLAAIAQKTTVKVRAQSANTFTNPILGGDFPDPSIMRDGKDYYMTHSAFDYLPGLTVWHSTDLVNWEPISYGLTNYLGSIWAPDICKYGNLYYIYFTVSRKGNFVITAKDPHGPWSEPVDLKVDGIDPCHIADETGQRWIFLSGGNRAKLTPDGLSVVPGTLEKVYSGWKIPDDWITEGMAMEGPKLKKIGQYYYWLSAEGGTAGPPTSHMEVVARSKSINGPWENAPNNPLIHTYSGTEKWWSKGHASLIDAPDGRWWIVYHAYQKDFMNLGRQTLLEPVTFLSNGWIKAPTGKNVAFPMAKPVSGSRTTDRLSHLGEYRIGLDWKFYKKYDAGRASAKDGVLTLKAQGTTPQESGPMLFVAGTPNYEFSVKINKDADAVAGLTLFYNADFFVGVSFDNKFVTRWRKGAAKGRVAHTGNNELWLKMRIIDNVATIFHSYNGTDWIKEEWGLEVSGYNHNTLYDFQSILPGFFAYGKGDVKFSNFKFNRL</sequence>
<organism evidence="8 9">
    <name type="scientific">Mucilaginibacter mali</name>
    <dbReference type="NCBI Taxonomy" id="2740462"/>
    <lineage>
        <taxon>Bacteria</taxon>
        <taxon>Pseudomonadati</taxon>
        <taxon>Bacteroidota</taxon>
        <taxon>Sphingobacteriia</taxon>
        <taxon>Sphingobacteriales</taxon>
        <taxon>Sphingobacteriaceae</taxon>
        <taxon>Mucilaginibacter</taxon>
    </lineage>
</organism>
<evidence type="ECO:0000256" key="6">
    <source>
        <dbReference type="RuleBase" id="RU361187"/>
    </source>
</evidence>
<reference evidence="8 9" key="1">
    <citation type="submission" date="2020-05" db="EMBL/GenBank/DDBJ databases">
        <title>Mucilaginibacter mali sp. nov.</title>
        <authorList>
            <person name="Kim H.S."/>
            <person name="Lee K.C."/>
            <person name="Suh M.K."/>
            <person name="Kim J.-S."/>
            <person name="Han K.-I."/>
            <person name="Eom M.K."/>
            <person name="Shin Y.K."/>
            <person name="Lee J.-S."/>
        </authorList>
    </citation>
    <scope>NUCLEOTIDE SEQUENCE [LARGE SCALE GENOMIC DNA]</scope>
    <source>
        <strain evidence="8 9">G2-14</strain>
    </source>
</reference>
<dbReference type="SUPFAM" id="SSF49899">
    <property type="entry name" value="Concanavalin A-like lectins/glucanases"/>
    <property type="match status" value="1"/>
</dbReference>
<keyword evidence="3 6" id="KW-0326">Glycosidase</keyword>
<dbReference type="InterPro" id="IPR041542">
    <property type="entry name" value="GH43_C2"/>
</dbReference>
<dbReference type="GO" id="GO:0004553">
    <property type="term" value="F:hydrolase activity, hydrolyzing O-glycosyl compounds"/>
    <property type="evidence" value="ECO:0007669"/>
    <property type="project" value="InterPro"/>
</dbReference>
<evidence type="ECO:0000256" key="5">
    <source>
        <dbReference type="PIRSR" id="PIRSR606710-2"/>
    </source>
</evidence>
<dbReference type="Pfam" id="PF17851">
    <property type="entry name" value="GH43_C2"/>
    <property type="match status" value="1"/>
</dbReference>
<dbReference type="GO" id="GO:0005975">
    <property type="term" value="P:carbohydrate metabolic process"/>
    <property type="evidence" value="ECO:0007669"/>
    <property type="project" value="InterPro"/>
</dbReference>
<dbReference type="Gene3D" id="2.60.120.200">
    <property type="match status" value="1"/>
</dbReference>
<dbReference type="InterPro" id="IPR051795">
    <property type="entry name" value="Glycosyl_Hydrlase_43"/>
</dbReference>
<proteinExistence type="inferred from homology"/>
<dbReference type="PANTHER" id="PTHR42812:SF2">
    <property type="entry name" value="XYLOSIDASE_ARABINOSIDASE"/>
    <property type="match status" value="1"/>
</dbReference>
<keyword evidence="9" id="KW-1185">Reference proteome</keyword>
<feature type="domain" description="Beta-xylosidase C-terminal Concanavalin A-like" evidence="7">
    <location>
        <begin position="325"/>
        <end position="486"/>
    </location>
</feature>
<keyword evidence="2 6" id="KW-0378">Hydrolase</keyword>
<dbReference type="InterPro" id="IPR023296">
    <property type="entry name" value="Glyco_hydro_beta-prop_sf"/>
</dbReference>
<protein>
    <submittedName>
        <fullName evidence="8">Family 43 glycosylhydrolase</fullName>
    </submittedName>
</protein>
<feature type="active site" description="Proton acceptor" evidence="4">
    <location>
        <position position="35"/>
    </location>
</feature>
<evidence type="ECO:0000256" key="3">
    <source>
        <dbReference type="ARBA" id="ARBA00023295"/>
    </source>
</evidence>
<dbReference type="Pfam" id="PF04616">
    <property type="entry name" value="Glyco_hydro_43"/>
    <property type="match status" value="1"/>
</dbReference>
<evidence type="ECO:0000313" key="8">
    <source>
        <dbReference type="EMBL" id="QKJ33156.1"/>
    </source>
</evidence>
<dbReference type="InterPro" id="IPR013320">
    <property type="entry name" value="ConA-like_dom_sf"/>
</dbReference>
<dbReference type="InterPro" id="IPR006710">
    <property type="entry name" value="Glyco_hydro_43"/>
</dbReference>
<accession>A0A7D4UHE0</accession>
<evidence type="ECO:0000256" key="1">
    <source>
        <dbReference type="ARBA" id="ARBA00009865"/>
    </source>
</evidence>